<keyword evidence="1" id="KW-0472">Membrane</keyword>
<dbReference type="OrthoDB" id="5910309at2759"/>
<proteinExistence type="predicted"/>
<reference evidence="3" key="1">
    <citation type="submission" date="2017-10" db="EMBL/GenBank/DDBJ databases">
        <title>Rapid genome shrinkage in a self-fertile nematode reveals novel sperm competition proteins.</title>
        <authorList>
            <person name="Yin D."/>
            <person name="Schwarz E.M."/>
            <person name="Thomas C.G."/>
            <person name="Felde R.L."/>
            <person name="Korf I.F."/>
            <person name="Cutter A.D."/>
            <person name="Schartner C.M."/>
            <person name="Ralston E.J."/>
            <person name="Meyer B.J."/>
            <person name="Haag E.S."/>
        </authorList>
    </citation>
    <scope>NUCLEOTIDE SEQUENCE [LARGE SCALE GENOMIC DNA]</scope>
    <source>
        <strain evidence="3">JU1422</strain>
    </source>
</reference>
<protein>
    <recommendedName>
        <fullName evidence="4">F-box associated domain-containing protein</fullName>
    </recommendedName>
</protein>
<feature type="transmembrane region" description="Helical" evidence="1">
    <location>
        <begin position="347"/>
        <end position="367"/>
    </location>
</feature>
<name>A0A2G5V7Q6_9PELO</name>
<evidence type="ECO:0008006" key="4">
    <source>
        <dbReference type="Google" id="ProtNLM"/>
    </source>
</evidence>
<evidence type="ECO:0000313" key="3">
    <source>
        <dbReference type="Proteomes" id="UP000230233"/>
    </source>
</evidence>
<organism evidence="2 3">
    <name type="scientific">Caenorhabditis nigoni</name>
    <dbReference type="NCBI Taxonomy" id="1611254"/>
    <lineage>
        <taxon>Eukaryota</taxon>
        <taxon>Metazoa</taxon>
        <taxon>Ecdysozoa</taxon>
        <taxon>Nematoda</taxon>
        <taxon>Chromadorea</taxon>
        <taxon>Rhabditida</taxon>
        <taxon>Rhabditina</taxon>
        <taxon>Rhabditomorpha</taxon>
        <taxon>Rhabditoidea</taxon>
        <taxon>Rhabditidae</taxon>
        <taxon>Peloderinae</taxon>
        <taxon>Caenorhabditis</taxon>
    </lineage>
</organism>
<dbReference type="Proteomes" id="UP000230233">
    <property type="component" value="Chromosome II"/>
</dbReference>
<comment type="caution">
    <text evidence="2">The sequence shown here is derived from an EMBL/GenBank/DDBJ whole genome shotgun (WGS) entry which is preliminary data.</text>
</comment>
<keyword evidence="1" id="KW-0812">Transmembrane</keyword>
<sequence>MPAISYPVLKCILEHIEANCRFSISARCPEISRVEKNIPLLVERLDFIMRNRVGINDNSFYVSSKETERWYSDRMSDQPCTLQLCNFKSKFSAERNISTKYGAEAATRRIVEYLLGGRNKIRVKLFIVFNCGYQTMQYLFGICNVKVSALKCSSIGLIKLNVLIENPLKELHFVVNHPTDFENPIARTAEKIVITNYGYDGPNFWLSAHRNLPNKEVIIDTYEHGFTDIKILKLIEYWKENHKAVGSSFSVCKGNGDSIEMFLENVKERFQGNYVKLKKTDTKTFFNVKAVSIKIDSESKIVVYGGRPYRLFPMSMKVVIKVMDIESSEELSEPSEKSDFSIMLSSYSPLVVLNLFGLLIALFFCLIH</sequence>
<dbReference type="PANTHER" id="PTHR31379:SF1">
    <property type="entry name" value="F-BOX C PROTEIN-RELATED"/>
    <property type="match status" value="1"/>
</dbReference>
<gene>
    <name evidence="2" type="primary">Cnig_chr_II.g7001</name>
    <name evidence="2" type="ORF">B9Z55_007001</name>
</gene>
<dbReference type="Pfam" id="PF12078">
    <property type="entry name" value="DUF3557"/>
    <property type="match status" value="1"/>
</dbReference>
<keyword evidence="3" id="KW-1185">Reference proteome</keyword>
<evidence type="ECO:0000313" key="2">
    <source>
        <dbReference type="EMBL" id="PIC47770.1"/>
    </source>
</evidence>
<dbReference type="EMBL" id="PDUG01000002">
    <property type="protein sequence ID" value="PIC47770.1"/>
    <property type="molecule type" value="Genomic_DNA"/>
</dbReference>
<keyword evidence="1" id="KW-1133">Transmembrane helix</keyword>
<dbReference type="InterPro" id="IPR021942">
    <property type="entry name" value="DUF3557"/>
</dbReference>
<evidence type="ECO:0000256" key="1">
    <source>
        <dbReference type="SAM" id="Phobius"/>
    </source>
</evidence>
<accession>A0A2G5V7Q6</accession>
<dbReference type="AlphaFoldDB" id="A0A2G5V7Q6"/>
<dbReference type="PANTHER" id="PTHR31379">
    <property type="entry name" value="F-BOX C PROTEIN-RELATED-RELATED"/>
    <property type="match status" value="1"/>
</dbReference>